<feature type="compositionally biased region" description="Acidic residues" evidence="1">
    <location>
        <begin position="685"/>
        <end position="698"/>
    </location>
</feature>
<evidence type="ECO:0000256" key="1">
    <source>
        <dbReference type="SAM" id="MobiDB-lite"/>
    </source>
</evidence>
<evidence type="ECO:0000313" key="4">
    <source>
        <dbReference type="EMBL" id="TCF40422.1"/>
    </source>
</evidence>
<feature type="compositionally biased region" description="Pro residues" evidence="1">
    <location>
        <begin position="47"/>
        <end position="58"/>
    </location>
</feature>
<feature type="domain" description="Zinc-ribbon" evidence="3">
    <location>
        <begin position="4"/>
        <end position="25"/>
    </location>
</feature>
<dbReference type="RefSeq" id="WP_131206351.1">
    <property type="nucleotide sequence ID" value="NZ_SHPP01000010.1"/>
</dbReference>
<feature type="compositionally biased region" description="Polar residues" evidence="1">
    <location>
        <begin position="131"/>
        <end position="149"/>
    </location>
</feature>
<dbReference type="EMBL" id="SHTN01000007">
    <property type="protein sequence ID" value="TCF84997.1"/>
    <property type="molecule type" value="Genomic_DNA"/>
</dbReference>
<evidence type="ECO:0000313" key="5">
    <source>
        <dbReference type="EMBL" id="TCF84997.1"/>
    </source>
</evidence>
<dbReference type="InterPro" id="IPR026870">
    <property type="entry name" value="Zinc_ribbon_dom"/>
</dbReference>
<evidence type="ECO:0000256" key="2">
    <source>
        <dbReference type="SAM" id="Phobius"/>
    </source>
</evidence>
<gene>
    <name evidence="4" type="ORF">MCC10100_0464</name>
    <name evidence="5" type="ORF">MCC10126_0506</name>
</gene>
<dbReference type="AlphaFoldDB" id="A0A4R0UQN5"/>
<proteinExistence type="predicted"/>
<name>A0A4R0UQN5_BIFLL</name>
<dbReference type="Pfam" id="PF13240">
    <property type="entry name" value="Zn_Ribbon_1"/>
    <property type="match status" value="1"/>
</dbReference>
<feature type="region of interest" description="Disordered" evidence="1">
    <location>
        <begin position="662"/>
        <end position="718"/>
    </location>
</feature>
<keyword evidence="2" id="KW-0812">Transmembrane</keyword>
<accession>A0A4R0UQN5</accession>
<feature type="compositionally biased region" description="Low complexity" evidence="1">
    <location>
        <begin position="699"/>
        <end position="711"/>
    </location>
</feature>
<evidence type="ECO:0000313" key="7">
    <source>
        <dbReference type="Proteomes" id="UP000294241"/>
    </source>
</evidence>
<keyword evidence="2" id="KW-0472">Membrane</keyword>
<feature type="region of interest" description="Disordered" evidence="1">
    <location>
        <begin position="35"/>
        <end position="155"/>
    </location>
</feature>
<dbReference type="Proteomes" id="UP000291501">
    <property type="component" value="Unassembled WGS sequence"/>
</dbReference>
<dbReference type="EMBL" id="SHST01000015">
    <property type="protein sequence ID" value="TCF40422.1"/>
    <property type="molecule type" value="Genomic_DNA"/>
</dbReference>
<evidence type="ECO:0000313" key="6">
    <source>
        <dbReference type="Proteomes" id="UP000291501"/>
    </source>
</evidence>
<evidence type="ECO:0000259" key="3">
    <source>
        <dbReference type="Pfam" id="PF13240"/>
    </source>
</evidence>
<reference evidence="6 7" key="1">
    <citation type="journal article" date="2018" name="Sci. Rep.">
        <title>Genomic diversity and distribution of Bifidobacterium longum subsp. longum across the human lifespan.</title>
        <authorList>
            <person name="Odamaki T."/>
            <person name="Bottacini F."/>
            <person name="Kato K."/>
            <person name="Mitsuyama E."/>
            <person name="Yoshida K."/>
            <person name="Horigome A."/>
            <person name="Xiao J.Z."/>
            <person name="van Sinderen D."/>
        </authorList>
    </citation>
    <scope>NUCLEOTIDE SEQUENCE [LARGE SCALE GENOMIC DNA]</scope>
    <source>
        <strain evidence="4 7">MCC10100</strain>
        <strain evidence="5 6">MCC10126</strain>
    </source>
</reference>
<feature type="transmembrane region" description="Helical" evidence="2">
    <location>
        <begin position="159"/>
        <end position="183"/>
    </location>
</feature>
<protein>
    <recommendedName>
        <fullName evidence="3">Zinc-ribbon domain-containing protein</fullName>
    </recommendedName>
</protein>
<dbReference type="Proteomes" id="UP000294241">
    <property type="component" value="Unassembled WGS sequence"/>
</dbReference>
<feature type="region of interest" description="Disordered" evidence="1">
    <location>
        <begin position="188"/>
        <end position="227"/>
    </location>
</feature>
<reference evidence="4" key="2">
    <citation type="submission" date="2019-02" db="EMBL/GenBank/DDBJ databases">
        <authorList>
            <person name="Odamaki T."/>
        </authorList>
    </citation>
    <scope>NUCLEOTIDE SEQUENCE</scope>
    <source>
        <strain evidence="4">MCC10100</strain>
        <strain evidence="5">MCC10126</strain>
    </source>
</reference>
<organism evidence="4 7">
    <name type="scientific">Bifidobacterium longum subsp. longum</name>
    <dbReference type="NCBI Taxonomy" id="1679"/>
    <lineage>
        <taxon>Bacteria</taxon>
        <taxon>Bacillati</taxon>
        <taxon>Actinomycetota</taxon>
        <taxon>Actinomycetes</taxon>
        <taxon>Bifidobacteriales</taxon>
        <taxon>Bifidobacteriaceae</taxon>
        <taxon>Bifidobacterium</taxon>
    </lineage>
</organism>
<keyword evidence="2" id="KW-1133">Transmembrane helix</keyword>
<sequence>MKRCAQCGNAVPDNMMFCTRCGAPVPEDATVVASRGIPQPGASVPQPNMPQPGAPRPNTPQANIPQPGIVRPNGSTQNGSIPGIPALGSPIPSGQTPGTYAGSAGAVPQAGTPAPNNGMPAGAVPSVGAPVQSNGNVVDNTQGNTSNGDGNNGKKPRKILPIIIAIIVVIALVAGGVTGFILWRNAQQKAETKSATTSATKSKPKDKTKAKVKTKKKTKPEPAKPAATEVTMTDFSCDGNSASDWKWTGGAMVSNVIHCWDGDSSVDSDSSSRSSSDSLDGSGEYAFGVWTPALDESKEIHVSMLESGEKEYSEPQVAATYGDNPAVFVFYAVKTKAVGTTPESVHLFAHEVDLDTGELSDRIDLRTEEDNLIDYEQGYEYSLLAESRNMVAIKKTWHSDEKYTANKDERSATINHTQVMGVTHDSDTAKVLQTFQDKIVLTTDSGGYQYAKQVNASASGVSLYDAYMVRDNSYHLYSVEDNKEIMSFPLNYCDTDYSSCDLSRMRYLGKNMYVTDDSYSGKFVIDSTTGKQQSLKDVLGLSKDEDVRAVDQFSDGTLYVQTDGNGNESKRVFLLSSDLKSTEVLDGPQWGRLLLTDGSFKGINYLTKTIYVKTTDEQIIVDAQGKSVGKYTQLPLDDDSMVCDHSVMEWMAWSPESSGDVIVTIGQAPGDPAPDLSNSSSQSESDSDSSDSESDSTDSSDSSSSSSSSSDNKSDSNK</sequence>
<comment type="caution">
    <text evidence="4">The sequence shown here is derived from an EMBL/GenBank/DDBJ whole genome shotgun (WGS) entry which is preliminary data.</text>
</comment>